<reference evidence="1" key="1">
    <citation type="submission" date="2013-07" db="EMBL/GenBank/DDBJ databases">
        <title>The Genome Sequence of Cryptococcus bestiolae CBS10118.</title>
        <authorList>
            <consortium name="The Broad Institute Genome Sequencing Platform"/>
            <person name="Cuomo C."/>
            <person name="Litvintseva A."/>
            <person name="Chen Y."/>
            <person name="Heitman J."/>
            <person name="Sun S."/>
            <person name="Springer D."/>
            <person name="Dromer F."/>
            <person name="Young S.K."/>
            <person name="Zeng Q."/>
            <person name="Gargeya S."/>
            <person name="Fitzgerald M."/>
            <person name="Abouelleil A."/>
            <person name="Alvarado L."/>
            <person name="Berlin A.M."/>
            <person name="Chapman S.B."/>
            <person name="Dewar J."/>
            <person name="Goldberg J."/>
            <person name="Griggs A."/>
            <person name="Gujja S."/>
            <person name="Hansen M."/>
            <person name="Howarth C."/>
            <person name="Imamovic A."/>
            <person name="Larimer J."/>
            <person name="McCowan C."/>
            <person name="Murphy C."/>
            <person name="Pearson M."/>
            <person name="Priest M."/>
            <person name="Roberts A."/>
            <person name="Saif S."/>
            <person name="Shea T."/>
            <person name="Sykes S."/>
            <person name="Wortman J."/>
            <person name="Nusbaum C."/>
            <person name="Birren B."/>
        </authorList>
    </citation>
    <scope>NUCLEOTIDE SEQUENCE [LARGE SCALE GENOMIC DNA]</scope>
    <source>
        <strain evidence="1">CBS 10118</strain>
    </source>
</reference>
<dbReference type="EMBL" id="KI894019">
    <property type="protein sequence ID" value="OCF27428.1"/>
    <property type="molecule type" value="Genomic_DNA"/>
</dbReference>
<name>A0A1B9G8R8_9TREE</name>
<dbReference type="VEuPathDB" id="FungiDB:I302_02270"/>
<organism evidence="1">
    <name type="scientific">Kwoniella bestiolae CBS 10118</name>
    <dbReference type="NCBI Taxonomy" id="1296100"/>
    <lineage>
        <taxon>Eukaryota</taxon>
        <taxon>Fungi</taxon>
        <taxon>Dikarya</taxon>
        <taxon>Basidiomycota</taxon>
        <taxon>Agaricomycotina</taxon>
        <taxon>Tremellomycetes</taxon>
        <taxon>Tremellales</taxon>
        <taxon>Cryptococcaceae</taxon>
        <taxon>Kwoniella</taxon>
    </lineage>
</organism>
<evidence type="ECO:0000313" key="1">
    <source>
        <dbReference type="EMBL" id="OCF27428.1"/>
    </source>
</evidence>
<proteinExistence type="predicted"/>
<sequence>MDQATMTPYKFLNSTEELTDKFIDIQVEGNDIRSEEDSNKLIRCLHRPIFTHLTRHRDPVRLDLEGEQYLPLPALGPSNRPYTPSSDSQAFKNLNDISKGILSDLFEDAEENGESYSVVSIAENPQKTSVTWSLRRAPIGSNEFPDAMAKYRFMGVKNQFVDRPMGELLDEADITPIAFQFEKDVPKMGLAKLSYAAVSSEGPRKTKAWSPNMPQVGSPSVLLIVFNLTITT</sequence>
<protein>
    <submittedName>
        <fullName evidence="1">Uncharacterized protein</fullName>
    </submittedName>
</protein>
<dbReference type="AlphaFoldDB" id="A0A1B9G8R8"/>
<reference evidence="1" key="2">
    <citation type="submission" date="2014-01" db="EMBL/GenBank/DDBJ databases">
        <title>Evolution of pathogenesis and genome organization in the Tremellales.</title>
        <authorList>
            <person name="Cuomo C."/>
            <person name="Litvintseva A."/>
            <person name="Heitman J."/>
            <person name="Chen Y."/>
            <person name="Sun S."/>
            <person name="Springer D."/>
            <person name="Dromer F."/>
            <person name="Young S."/>
            <person name="Zeng Q."/>
            <person name="Chapman S."/>
            <person name="Gujja S."/>
            <person name="Saif S."/>
            <person name="Birren B."/>
        </authorList>
    </citation>
    <scope>NUCLEOTIDE SEQUENCE</scope>
    <source>
        <strain evidence="1">CBS 10118</strain>
    </source>
</reference>
<gene>
    <name evidence="1" type="ORF">I302_02270</name>
</gene>
<accession>A0A1B9G8R8</accession>